<gene>
    <name evidence="3" type="ORF">RUMHYD_00615</name>
</gene>
<dbReference type="PANTHER" id="PTHR30204:SF85">
    <property type="entry name" value="MULTIDRUG-EFFLUX TRANSPORTER 2 REGULATOR"/>
    <property type="match status" value="1"/>
</dbReference>
<dbReference type="InterPro" id="IPR011256">
    <property type="entry name" value="Reg_factor_effector_dom_sf"/>
</dbReference>
<dbReference type="Proteomes" id="UP000003100">
    <property type="component" value="Unassembled WGS sequence"/>
</dbReference>
<feature type="domain" description="HTH merR-type" evidence="2">
    <location>
        <begin position="7"/>
        <end position="76"/>
    </location>
</feature>
<dbReference type="GeneID" id="86821848"/>
<dbReference type="InterPro" id="IPR009061">
    <property type="entry name" value="DNA-bd_dom_put_sf"/>
</dbReference>
<dbReference type="Pfam" id="PF06445">
    <property type="entry name" value="GyrI-like"/>
    <property type="match status" value="1"/>
</dbReference>
<reference evidence="3 4" key="2">
    <citation type="submission" date="2009-02" db="EMBL/GenBank/DDBJ databases">
        <title>Draft genome sequence of Blautia hydrogenotrophica DSM 10507 (Ruminococcus hydrogenotrophicus DSM 10507).</title>
        <authorList>
            <person name="Sudarsanam P."/>
            <person name="Ley R."/>
            <person name="Guruge J."/>
            <person name="Turnbaugh P.J."/>
            <person name="Mahowald M."/>
            <person name="Liep D."/>
            <person name="Gordon J."/>
        </authorList>
    </citation>
    <scope>NUCLEOTIDE SEQUENCE [LARGE SCALE GENOMIC DNA]</scope>
    <source>
        <strain evidence="4">DSM 10507 / JCM 14656 / S5a33</strain>
    </source>
</reference>
<proteinExistence type="predicted"/>
<name>C0CIF1_BLAHS</name>
<keyword evidence="1" id="KW-0238">DNA-binding</keyword>
<evidence type="ECO:0000259" key="2">
    <source>
        <dbReference type="PROSITE" id="PS50937"/>
    </source>
</evidence>
<accession>C0CIF1</accession>
<evidence type="ECO:0000256" key="1">
    <source>
        <dbReference type="ARBA" id="ARBA00023125"/>
    </source>
</evidence>
<dbReference type="EMBL" id="ACBZ01000023">
    <property type="protein sequence ID" value="EEG50449.1"/>
    <property type="molecule type" value="Genomic_DNA"/>
</dbReference>
<dbReference type="AlphaFoldDB" id="C0CIF1"/>
<dbReference type="Pfam" id="PF13411">
    <property type="entry name" value="MerR_1"/>
    <property type="match status" value="1"/>
</dbReference>
<dbReference type="HOGENOM" id="CLU_065103_0_2_9"/>
<protein>
    <recommendedName>
        <fullName evidence="2">HTH merR-type domain-containing protein</fullName>
    </recommendedName>
</protein>
<dbReference type="Gene3D" id="3.20.80.10">
    <property type="entry name" value="Regulatory factor, effector binding domain"/>
    <property type="match status" value="1"/>
</dbReference>
<dbReference type="InterPro" id="IPR000551">
    <property type="entry name" value="MerR-type_HTH_dom"/>
</dbReference>
<dbReference type="PANTHER" id="PTHR30204">
    <property type="entry name" value="REDOX-CYCLING DRUG-SENSING TRANSCRIPTIONAL ACTIVATOR SOXR"/>
    <property type="match status" value="1"/>
</dbReference>
<dbReference type="eggNOG" id="COG0789">
    <property type="taxonomic scope" value="Bacteria"/>
</dbReference>
<dbReference type="PATRIC" id="fig|476272.21.peg.3622"/>
<dbReference type="InterPro" id="IPR029442">
    <property type="entry name" value="GyrI-like"/>
</dbReference>
<dbReference type="PROSITE" id="PS50937">
    <property type="entry name" value="HTH_MERR_2"/>
    <property type="match status" value="1"/>
</dbReference>
<evidence type="ECO:0000313" key="3">
    <source>
        <dbReference type="EMBL" id="EEG50449.1"/>
    </source>
</evidence>
<dbReference type="SUPFAM" id="SSF46955">
    <property type="entry name" value="Putative DNA-binding domain"/>
    <property type="match status" value="1"/>
</dbReference>
<dbReference type="SMART" id="SM00422">
    <property type="entry name" value="HTH_MERR"/>
    <property type="match status" value="1"/>
</dbReference>
<sequence>MKKDIARLTVSQFAKLHHVNKRTLHYYDSIGLFSPKFKGDNDYRYYDYSQSMDFEFILMLKEVNLSIEEIKAFVHGFDEEKFLEMAKAKQKEIGEKIEKLRRVKAVLSQKQEQLLLCQNINDMDIRIENFRKEELLTVPYKFENDDFMEVFRYVQDTWSPEQYRNGIGSYISLEKASEGQFESYDGLYSPVLKREKNGQVVKRPGGKYLCGYLKGPWSRLPVLYDKMFSYAREHSLLLTGYAYEKGMNDFMIGSEENYVTQIAIKIHNIPDS</sequence>
<dbReference type="InterPro" id="IPR047057">
    <property type="entry name" value="MerR_fam"/>
</dbReference>
<dbReference type="GO" id="GO:0003677">
    <property type="term" value="F:DNA binding"/>
    <property type="evidence" value="ECO:0007669"/>
    <property type="project" value="UniProtKB-KW"/>
</dbReference>
<reference evidence="3 4" key="1">
    <citation type="submission" date="2009-01" db="EMBL/GenBank/DDBJ databases">
        <authorList>
            <person name="Fulton L."/>
            <person name="Clifton S."/>
            <person name="Fulton B."/>
            <person name="Xu J."/>
            <person name="Minx P."/>
            <person name="Pepin K.H."/>
            <person name="Johnson M."/>
            <person name="Bhonagiri V."/>
            <person name="Nash W.E."/>
            <person name="Mardis E.R."/>
            <person name="Wilson R.K."/>
        </authorList>
    </citation>
    <scope>NUCLEOTIDE SEQUENCE [LARGE SCALE GENOMIC DNA]</scope>
    <source>
        <strain evidence="4">DSM 10507 / JCM 14656 / S5a33</strain>
    </source>
</reference>
<organism evidence="3 4">
    <name type="scientific">Blautia hydrogenotrophica (strain DSM 10507 / JCM 14656 / S5a33)</name>
    <name type="common">Ruminococcus hydrogenotrophicus</name>
    <dbReference type="NCBI Taxonomy" id="476272"/>
    <lineage>
        <taxon>Bacteria</taxon>
        <taxon>Bacillati</taxon>
        <taxon>Bacillota</taxon>
        <taxon>Clostridia</taxon>
        <taxon>Lachnospirales</taxon>
        <taxon>Lachnospiraceae</taxon>
        <taxon>Blautia</taxon>
    </lineage>
</organism>
<evidence type="ECO:0000313" key="4">
    <source>
        <dbReference type="Proteomes" id="UP000003100"/>
    </source>
</evidence>
<dbReference type="SUPFAM" id="SSF55136">
    <property type="entry name" value="Probable bacterial effector-binding domain"/>
    <property type="match status" value="1"/>
</dbReference>
<dbReference type="Gene3D" id="1.10.1660.10">
    <property type="match status" value="1"/>
</dbReference>
<dbReference type="GO" id="GO:0003700">
    <property type="term" value="F:DNA-binding transcription factor activity"/>
    <property type="evidence" value="ECO:0007669"/>
    <property type="project" value="InterPro"/>
</dbReference>
<keyword evidence="4" id="KW-1185">Reference proteome</keyword>
<dbReference type="RefSeq" id="WP_005945969.1">
    <property type="nucleotide sequence ID" value="NZ_CP136423.1"/>
</dbReference>